<gene>
    <name evidence="4" type="ORF">MARGE09_P0303</name>
</gene>
<evidence type="ECO:0000313" key="5">
    <source>
        <dbReference type="Proteomes" id="UP001320119"/>
    </source>
</evidence>
<name>A0AAN1WEG3_9GAMM</name>
<reference evidence="4 5" key="1">
    <citation type="journal article" date="2022" name="IScience">
        <title>An ultrasensitive nanofiber-based assay for enzymatic hydrolysis and deep-sea microbial degradation of cellulose.</title>
        <authorList>
            <person name="Tsudome M."/>
            <person name="Tachioka M."/>
            <person name="Miyazaki M."/>
            <person name="Uchimura K."/>
            <person name="Tsuda M."/>
            <person name="Takaki Y."/>
            <person name="Deguchi S."/>
        </authorList>
    </citation>
    <scope>NUCLEOTIDE SEQUENCE [LARGE SCALE GENOMIC DNA]</scope>
    <source>
        <strain evidence="4 5">GE09</strain>
    </source>
</reference>
<keyword evidence="2" id="KW-0812">Transmembrane</keyword>
<dbReference type="AlphaFoldDB" id="A0AAN1WEG3"/>
<evidence type="ECO:0000313" key="4">
    <source>
        <dbReference type="EMBL" id="BCD96104.1"/>
    </source>
</evidence>
<dbReference type="SMART" id="SM00421">
    <property type="entry name" value="HTH_LUXR"/>
    <property type="match status" value="1"/>
</dbReference>
<accession>A0AAN1WEG3</accession>
<dbReference type="InterPro" id="IPR036388">
    <property type="entry name" value="WH-like_DNA-bd_sf"/>
</dbReference>
<evidence type="ECO:0000259" key="3">
    <source>
        <dbReference type="SMART" id="SM00421"/>
    </source>
</evidence>
<dbReference type="Proteomes" id="UP001320119">
    <property type="component" value="Chromosome"/>
</dbReference>
<feature type="domain" description="HTH luxR-type" evidence="3">
    <location>
        <begin position="105"/>
        <end position="162"/>
    </location>
</feature>
<dbReference type="InterPro" id="IPR000792">
    <property type="entry name" value="Tscrpt_reg_LuxR_C"/>
</dbReference>
<keyword evidence="1" id="KW-0175">Coiled coil</keyword>
<keyword evidence="5" id="KW-1185">Reference proteome</keyword>
<dbReference type="RefSeq" id="WP_236985612.1">
    <property type="nucleotide sequence ID" value="NZ_AP023086.1"/>
</dbReference>
<evidence type="ECO:0000256" key="1">
    <source>
        <dbReference type="SAM" id="Coils"/>
    </source>
</evidence>
<dbReference type="GO" id="GO:0003677">
    <property type="term" value="F:DNA binding"/>
    <property type="evidence" value="ECO:0007669"/>
    <property type="project" value="InterPro"/>
</dbReference>
<feature type="coiled-coil region" evidence="1">
    <location>
        <begin position="60"/>
        <end position="87"/>
    </location>
</feature>
<dbReference type="KEGG" id="marq:MARGE09_P0303"/>
<dbReference type="SUPFAM" id="SSF46894">
    <property type="entry name" value="C-terminal effector domain of the bipartite response regulators"/>
    <property type="match status" value="1"/>
</dbReference>
<sequence length="167" mass="18523">MQAFFTHRYFIVTLLTLLSVMSIADLIVDHSEGAGFEHMAQEGVVLFLCLIAVANLLLGVRRQSKRIAGLKRELATAAQEIEKASESLKDGRIAFAKVIAEQFDAWGLSKSEHDIGFLVLKGFSLAEIASLRETKEKTVRQQASAVYKKAGVSGRHAFSAWFIEDYM</sequence>
<keyword evidence="2" id="KW-0472">Membrane</keyword>
<keyword evidence="2" id="KW-1133">Transmembrane helix</keyword>
<feature type="transmembrane region" description="Helical" evidence="2">
    <location>
        <begin position="40"/>
        <end position="60"/>
    </location>
</feature>
<organism evidence="4 5">
    <name type="scientific">Marinagarivorans cellulosilyticus</name>
    <dbReference type="NCBI Taxonomy" id="2721545"/>
    <lineage>
        <taxon>Bacteria</taxon>
        <taxon>Pseudomonadati</taxon>
        <taxon>Pseudomonadota</taxon>
        <taxon>Gammaproteobacteria</taxon>
        <taxon>Cellvibrionales</taxon>
        <taxon>Cellvibrionaceae</taxon>
        <taxon>Marinagarivorans</taxon>
    </lineage>
</organism>
<dbReference type="EMBL" id="AP023086">
    <property type="protein sequence ID" value="BCD96104.1"/>
    <property type="molecule type" value="Genomic_DNA"/>
</dbReference>
<dbReference type="Gene3D" id="1.10.10.10">
    <property type="entry name" value="Winged helix-like DNA-binding domain superfamily/Winged helix DNA-binding domain"/>
    <property type="match status" value="1"/>
</dbReference>
<dbReference type="GO" id="GO:0006355">
    <property type="term" value="P:regulation of DNA-templated transcription"/>
    <property type="evidence" value="ECO:0007669"/>
    <property type="project" value="InterPro"/>
</dbReference>
<proteinExistence type="predicted"/>
<protein>
    <recommendedName>
        <fullName evidence="3">HTH luxR-type domain-containing protein</fullName>
    </recommendedName>
</protein>
<evidence type="ECO:0000256" key="2">
    <source>
        <dbReference type="SAM" id="Phobius"/>
    </source>
</evidence>
<dbReference type="InterPro" id="IPR016032">
    <property type="entry name" value="Sig_transdc_resp-reg_C-effctor"/>
</dbReference>